<protein>
    <submittedName>
        <fullName evidence="3">Hydrogenase expression protein</fullName>
    </submittedName>
</protein>
<dbReference type="Proteomes" id="UP001165092">
    <property type="component" value="Unassembled WGS sequence"/>
</dbReference>
<evidence type="ECO:0000256" key="1">
    <source>
        <dbReference type="SAM" id="MobiDB-lite"/>
    </source>
</evidence>
<dbReference type="EMBL" id="BSQG01000003">
    <property type="protein sequence ID" value="GLU47739.1"/>
    <property type="molecule type" value="Genomic_DNA"/>
</dbReference>
<evidence type="ECO:0000256" key="2">
    <source>
        <dbReference type="SAM" id="Phobius"/>
    </source>
</evidence>
<dbReference type="SUPFAM" id="SSF82693">
    <property type="entry name" value="Multidrug efflux transporter AcrB pore domain, PN1, PN2, PC1 and PC2 subdomains"/>
    <property type="match status" value="2"/>
</dbReference>
<dbReference type="PRINTS" id="PR00702">
    <property type="entry name" value="ACRIFLAVINRP"/>
</dbReference>
<dbReference type="Pfam" id="PF00873">
    <property type="entry name" value="ACR_tran"/>
    <property type="match status" value="1"/>
</dbReference>
<feature type="transmembrane region" description="Helical" evidence="2">
    <location>
        <begin position="344"/>
        <end position="366"/>
    </location>
</feature>
<dbReference type="Gene3D" id="3.30.70.1440">
    <property type="entry name" value="Multidrug efflux transporter AcrB pore domain"/>
    <property type="match status" value="1"/>
</dbReference>
<keyword evidence="2" id="KW-0472">Membrane</keyword>
<feature type="transmembrane region" description="Helical" evidence="2">
    <location>
        <begin position="895"/>
        <end position="918"/>
    </location>
</feature>
<comment type="caution">
    <text evidence="3">The sequence shown here is derived from an EMBL/GenBank/DDBJ whole genome shotgun (WGS) entry which is preliminary data.</text>
</comment>
<dbReference type="SUPFAM" id="SSF82714">
    <property type="entry name" value="Multidrug efflux transporter AcrB TolC docking domain, DN and DC subdomains"/>
    <property type="match status" value="2"/>
</dbReference>
<dbReference type="Gene3D" id="3.30.70.1320">
    <property type="entry name" value="Multidrug efflux transporter AcrB pore domain like"/>
    <property type="match status" value="1"/>
</dbReference>
<accession>A0A9W6P630</accession>
<organism evidence="3 4">
    <name type="scientific">Nocardiopsis ansamitocini</name>
    <dbReference type="NCBI Taxonomy" id="1670832"/>
    <lineage>
        <taxon>Bacteria</taxon>
        <taxon>Bacillati</taxon>
        <taxon>Actinomycetota</taxon>
        <taxon>Actinomycetes</taxon>
        <taxon>Streptosporangiales</taxon>
        <taxon>Nocardiopsidaceae</taxon>
        <taxon>Nocardiopsis</taxon>
    </lineage>
</organism>
<keyword evidence="4" id="KW-1185">Reference proteome</keyword>
<keyword evidence="2" id="KW-0812">Transmembrane</keyword>
<dbReference type="GO" id="GO:0005886">
    <property type="term" value="C:plasma membrane"/>
    <property type="evidence" value="ECO:0007669"/>
    <property type="project" value="TreeGrafter"/>
</dbReference>
<reference evidence="3" key="1">
    <citation type="submission" date="2023-02" db="EMBL/GenBank/DDBJ databases">
        <title>Nocardiopsis ansamitocini NBRC 112285.</title>
        <authorList>
            <person name="Ichikawa N."/>
            <person name="Sato H."/>
            <person name="Tonouchi N."/>
        </authorList>
    </citation>
    <scope>NUCLEOTIDE SEQUENCE</scope>
    <source>
        <strain evidence="3">NBRC 112285</strain>
    </source>
</reference>
<feature type="transmembrane region" description="Helical" evidence="2">
    <location>
        <begin position="1001"/>
        <end position="1022"/>
    </location>
</feature>
<dbReference type="RefSeq" id="WP_285758973.1">
    <property type="nucleotide sequence ID" value="NZ_BSQG01000003.1"/>
</dbReference>
<name>A0A9W6P630_9ACTN</name>
<feature type="region of interest" description="Disordered" evidence="1">
    <location>
        <begin position="1029"/>
        <end position="1065"/>
    </location>
</feature>
<gene>
    <name evidence="3" type="ORF">Nans01_20900</name>
</gene>
<sequence>MSRLAKLSLGNRALILLITLSSIVFGVIAAGSMKRELLPSLELPMAVVAAQYQGASPEVVETEITQTLEQAVKGVSGVTGYTSTSSTGSAQVIAEFDYGDSTDDVIRSLQQAVDQVQPMLPDDVDPVVRAFSIDDFPVVTLAAGAGDGDEQALAEPIQEQLVPELESIPGVRGVDVSGVRDSTVVITPDEDELTDAGYTVNDLTSALQASGSLSPGGQLTEDGSTLSVTTGGKLNSVEDVENIWLAPTSAPAPAMPGAPPAAAPDPVRLADVADIDLVLDEVTSITRTDGQPSLGVSITKTPEGNTVEISEAVRDKIDQLQEQLGSEATITVVFDQAPFINDSIVAMAEEGLLGLAFAVIVILVFLLSIRSTVVTAVSIPVSLLMALLGMQLFGYSLNIFTLGALTVAVGRVVDDSIVVLENIKRHLGYGEEKYTAVFTGVREVAVAITSATLTTIAVFLPVGFVGGQVGELFRPFAVTVSIALAASLLVSLTIIPVLAYWFMRPKVVPPEDLERVKAEEYQRELRSPMQRAYLPVIRWVTRHRVVTLAVSVLLLAGTLAMVPYLKTSFLDDQGENSINVTQELPVGTSLDDADAEAAKVEEQLAELPWIESYQASFGAGDSVAAMFGGGGSDSVSYTVTTDPDGDQEEYRTKLRETLDGIDTDSELQLQSAQGMGGTSLSVEVRADDPATLQDAAVLVEEAVRDVPGAADVTSSVAAEQPAVEVRVDGEKAADEGMSEGQVAQAVTAAFQGSNVGTATIDSVERDMVVRVEDAPGSLKALRELAIATPMGDEVELADIADVEKVLQAPSLSRDGGFRSATISAVPTEGDLGQVTRDLTTTVEELDLPDGATASIGGVSQEQNEAFVQMGIAMLVAIAIVYLVMVATFKSLMQPLVLLVSIPFAATGALGLLLVTGIALSLPALIGMLMLIGVVVTNAIVLIDLINQYREEGMGLNEAVVEGSRHRLRPILMTALATIGALTPMALGVTGGGAFISQPLAVVVIGGLVSSTLLTLILVPVLYTMTESAKERRGARRNAKREAKLAQARKQQSAVGDGEKDSAEVQ</sequence>
<dbReference type="Gene3D" id="1.20.1640.10">
    <property type="entry name" value="Multidrug efflux transporter AcrB transmembrane domain"/>
    <property type="match status" value="2"/>
</dbReference>
<feature type="transmembrane region" description="Helical" evidence="2">
    <location>
        <begin position="970"/>
        <end position="995"/>
    </location>
</feature>
<dbReference type="InterPro" id="IPR027463">
    <property type="entry name" value="AcrB_DN_DC_subdom"/>
</dbReference>
<evidence type="ECO:0000313" key="3">
    <source>
        <dbReference type="EMBL" id="GLU47739.1"/>
    </source>
</evidence>
<dbReference type="SUPFAM" id="SSF82866">
    <property type="entry name" value="Multidrug efflux transporter AcrB transmembrane domain"/>
    <property type="match status" value="2"/>
</dbReference>
<dbReference type="Gene3D" id="3.30.2090.10">
    <property type="entry name" value="Multidrug efflux transporter AcrB TolC docking domain, DN and DC subdomains"/>
    <property type="match status" value="2"/>
</dbReference>
<feature type="compositionally biased region" description="Basic and acidic residues" evidence="1">
    <location>
        <begin position="1056"/>
        <end position="1065"/>
    </location>
</feature>
<feature type="transmembrane region" description="Helical" evidence="2">
    <location>
        <begin position="373"/>
        <end position="393"/>
    </location>
</feature>
<dbReference type="PANTHER" id="PTHR32063">
    <property type="match status" value="1"/>
</dbReference>
<feature type="transmembrane region" description="Helical" evidence="2">
    <location>
        <begin position="444"/>
        <end position="464"/>
    </location>
</feature>
<dbReference type="AlphaFoldDB" id="A0A9W6P630"/>
<feature type="transmembrane region" description="Helical" evidence="2">
    <location>
        <begin position="865"/>
        <end position="888"/>
    </location>
</feature>
<feature type="transmembrane region" description="Helical" evidence="2">
    <location>
        <begin position="476"/>
        <end position="502"/>
    </location>
</feature>
<dbReference type="GO" id="GO:0042910">
    <property type="term" value="F:xenobiotic transmembrane transporter activity"/>
    <property type="evidence" value="ECO:0007669"/>
    <property type="project" value="TreeGrafter"/>
</dbReference>
<dbReference type="PANTHER" id="PTHR32063:SF0">
    <property type="entry name" value="SWARMING MOTILITY PROTEIN SWRC"/>
    <property type="match status" value="1"/>
</dbReference>
<keyword evidence="2" id="KW-1133">Transmembrane helix</keyword>
<proteinExistence type="predicted"/>
<evidence type="ECO:0000313" key="4">
    <source>
        <dbReference type="Proteomes" id="UP001165092"/>
    </source>
</evidence>
<dbReference type="InterPro" id="IPR001036">
    <property type="entry name" value="Acrflvin-R"/>
</dbReference>
<feature type="transmembrane region" description="Helical" evidence="2">
    <location>
        <begin position="924"/>
        <end position="945"/>
    </location>
</feature>
<dbReference type="Gene3D" id="3.30.70.1430">
    <property type="entry name" value="Multidrug efflux transporter AcrB pore domain"/>
    <property type="match status" value="2"/>
</dbReference>